<dbReference type="GO" id="GO:0005524">
    <property type="term" value="F:ATP binding"/>
    <property type="evidence" value="ECO:0007669"/>
    <property type="project" value="UniProtKB-KW"/>
</dbReference>
<protein>
    <submittedName>
        <fullName evidence="14">HAMP domain-containing protein</fullName>
    </submittedName>
</protein>
<dbReference type="Pfam" id="PF06580">
    <property type="entry name" value="His_kinase"/>
    <property type="match status" value="1"/>
</dbReference>
<dbReference type="Pfam" id="PF00672">
    <property type="entry name" value="HAMP"/>
    <property type="match status" value="1"/>
</dbReference>
<keyword evidence="7" id="KW-0418">Kinase</keyword>
<dbReference type="SUPFAM" id="SSF55874">
    <property type="entry name" value="ATPase domain of HSP90 chaperone/DNA topoisomerase II/histidine kinase"/>
    <property type="match status" value="1"/>
</dbReference>
<dbReference type="InterPro" id="IPR036890">
    <property type="entry name" value="HATPase_C_sf"/>
</dbReference>
<keyword evidence="4" id="KW-0808">Transferase</keyword>
<dbReference type="Gene3D" id="3.30.565.10">
    <property type="entry name" value="Histidine kinase-like ATPase, C-terminal domain"/>
    <property type="match status" value="1"/>
</dbReference>
<evidence type="ECO:0000256" key="10">
    <source>
        <dbReference type="ARBA" id="ARBA00023012"/>
    </source>
</evidence>
<evidence type="ECO:0000256" key="9">
    <source>
        <dbReference type="ARBA" id="ARBA00022989"/>
    </source>
</evidence>
<dbReference type="EMBL" id="FQXM01000005">
    <property type="protein sequence ID" value="SHH45481.1"/>
    <property type="molecule type" value="Genomic_DNA"/>
</dbReference>
<comment type="subcellular location">
    <subcellularLocation>
        <location evidence="1">Cell membrane</location>
        <topology evidence="1">Multi-pass membrane protein</topology>
    </subcellularLocation>
</comment>
<reference evidence="14 15" key="1">
    <citation type="submission" date="2016-11" db="EMBL/GenBank/DDBJ databases">
        <authorList>
            <person name="Jaros S."/>
            <person name="Januszkiewicz K."/>
            <person name="Wedrychowicz H."/>
        </authorList>
    </citation>
    <scope>NUCLEOTIDE SEQUENCE [LARGE SCALE GENOMIC DNA]</scope>
    <source>
        <strain evidence="14 15">DSM 8605</strain>
    </source>
</reference>
<sequence>MFKNFKIREKLLLIFGMVIIFTATVISVVNYKITSNGLRADLLAYSDKYLVELSYNLDGRIEKLNNDIFYRMMGKGLQNEKSFNKLMESISDSNSDKIEIIEGKKIISDIIVSNMHIESLAITDLVGNVYYQNRKDRGSGEQVLTSILMNEKEKNTVLRRINEDSFSIIKPILDINTTKTIGYIAFEVSHKFFTDEFRKNDSSSDWDIIILDENNELLTSENDNVKEIFDKITMNYNLKGTMQRSIIVDNKEFIFNTNAMPSGQLRIMNIIPTKVIRESSYELMKVIIIACIVVSIFALFTVIIISSSVSNNINLLINKMNEISKGNFNTKIHINSKDEIGIIADEFNKMSAEINTLIEEVYVEQLSKEKIQRKAIEFEYGALQAKMNPHFIYNVLEGINSMAKIDGNEDISKVSILLGELIGSSISDDRATIYLEDEIEYVKNYCELKKIMRNDEFEVNYDIDEMLLGALIPKFILQPIVENAVTHGIDKRSGKGIINIKCYEKEKDLYLVVIDNGVGFDYNKESEISPGSITLNKWRRTHVGLKSIDKRLKILYGDKYGLYVDKETLMGAHVEITLPYITNSNLEGNDIDVPSSYS</sequence>
<evidence type="ECO:0000256" key="3">
    <source>
        <dbReference type="ARBA" id="ARBA00022553"/>
    </source>
</evidence>
<dbReference type="GO" id="GO:0000155">
    <property type="term" value="F:phosphorelay sensor kinase activity"/>
    <property type="evidence" value="ECO:0007669"/>
    <property type="project" value="InterPro"/>
</dbReference>
<dbReference type="AlphaFoldDB" id="A0A1M5T3Z5"/>
<dbReference type="STRING" id="1121316.SAMN02745207_01189"/>
<evidence type="ECO:0000313" key="15">
    <source>
        <dbReference type="Proteomes" id="UP000184447"/>
    </source>
</evidence>
<dbReference type="Gene3D" id="6.10.340.10">
    <property type="match status" value="1"/>
</dbReference>
<keyword evidence="10" id="KW-0902">Two-component regulatory system</keyword>
<dbReference type="InterPro" id="IPR010559">
    <property type="entry name" value="Sig_transdc_His_kin_internal"/>
</dbReference>
<keyword evidence="8" id="KW-0067">ATP-binding</keyword>
<keyword evidence="15" id="KW-1185">Reference proteome</keyword>
<dbReference type="Proteomes" id="UP000184447">
    <property type="component" value="Unassembled WGS sequence"/>
</dbReference>
<keyword evidence="3" id="KW-0597">Phosphoprotein</keyword>
<dbReference type="PROSITE" id="PS50885">
    <property type="entry name" value="HAMP"/>
    <property type="match status" value="1"/>
</dbReference>
<dbReference type="RefSeq" id="WP_073337516.1">
    <property type="nucleotide sequence ID" value="NZ_FQXM01000005.1"/>
</dbReference>
<dbReference type="SMART" id="SM00304">
    <property type="entry name" value="HAMP"/>
    <property type="match status" value="1"/>
</dbReference>
<keyword evidence="5 12" id="KW-0812">Transmembrane</keyword>
<feature type="transmembrane region" description="Helical" evidence="12">
    <location>
        <begin position="12"/>
        <end position="31"/>
    </location>
</feature>
<evidence type="ECO:0000259" key="13">
    <source>
        <dbReference type="PROSITE" id="PS50885"/>
    </source>
</evidence>
<evidence type="ECO:0000256" key="4">
    <source>
        <dbReference type="ARBA" id="ARBA00022679"/>
    </source>
</evidence>
<dbReference type="PANTHER" id="PTHR34220:SF11">
    <property type="entry name" value="SENSOR PROTEIN KINASE HPTS"/>
    <property type="match status" value="1"/>
</dbReference>
<dbReference type="PANTHER" id="PTHR34220">
    <property type="entry name" value="SENSOR HISTIDINE KINASE YPDA"/>
    <property type="match status" value="1"/>
</dbReference>
<dbReference type="InterPro" id="IPR050640">
    <property type="entry name" value="Bact_2-comp_sensor_kinase"/>
</dbReference>
<evidence type="ECO:0000256" key="7">
    <source>
        <dbReference type="ARBA" id="ARBA00022777"/>
    </source>
</evidence>
<evidence type="ECO:0000256" key="5">
    <source>
        <dbReference type="ARBA" id="ARBA00022692"/>
    </source>
</evidence>
<evidence type="ECO:0000313" key="14">
    <source>
        <dbReference type="EMBL" id="SHH45481.1"/>
    </source>
</evidence>
<dbReference type="GO" id="GO:0005886">
    <property type="term" value="C:plasma membrane"/>
    <property type="evidence" value="ECO:0007669"/>
    <property type="project" value="UniProtKB-SubCell"/>
</dbReference>
<proteinExistence type="predicted"/>
<keyword evidence="6" id="KW-0547">Nucleotide-binding</keyword>
<feature type="transmembrane region" description="Helical" evidence="12">
    <location>
        <begin position="286"/>
        <end position="309"/>
    </location>
</feature>
<dbReference type="SUPFAM" id="SSF158472">
    <property type="entry name" value="HAMP domain-like"/>
    <property type="match status" value="1"/>
</dbReference>
<name>A0A1M5T3Z5_9CLOT</name>
<feature type="domain" description="HAMP" evidence="13">
    <location>
        <begin position="307"/>
        <end position="359"/>
    </location>
</feature>
<organism evidence="14 15">
    <name type="scientific">Clostridium grantii DSM 8605</name>
    <dbReference type="NCBI Taxonomy" id="1121316"/>
    <lineage>
        <taxon>Bacteria</taxon>
        <taxon>Bacillati</taxon>
        <taxon>Bacillota</taxon>
        <taxon>Clostridia</taxon>
        <taxon>Eubacteriales</taxon>
        <taxon>Clostridiaceae</taxon>
        <taxon>Clostridium</taxon>
    </lineage>
</organism>
<evidence type="ECO:0000256" key="12">
    <source>
        <dbReference type="SAM" id="Phobius"/>
    </source>
</evidence>
<evidence type="ECO:0000256" key="2">
    <source>
        <dbReference type="ARBA" id="ARBA00022475"/>
    </source>
</evidence>
<dbReference type="OrthoDB" id="9809348at2"/>
<evidence type="ECO:0000256" key="11">
    <source>
        <dbReference type="ARBA" id="ARBA00023136"/>
    </source>
</evidence>
<keyword evidence="2" id="KW-1003">Cell membrane</keyword>
<gene>
    <name evidence="14" type="ORF">SAMN02745207_01189</name>
</gene>
<keyword evidence="11 12" id="KW-0472">Membrane</keyword>
<dbReference type="CDD" id="cd06225">
    <property type="entry name" value="HAMP"/>
    <property type="match status" value="1"/>
</dbReference>
<evidence type="ECO:0000256" key="1">
    <source>
        <dbReference type="ARBA" id="ARBA00004651"/>
    </source>
</evidence>
<evidence type="ECO:0000256" key="6">
    <source>
        <dbReference type="ARBA" id="ARBA00022741"/>
    </source>
</evidence>
<evidence type="ECO:0000256" key="8">
    <source>
        <dbReference type="ARBA" id="ARBA00022840"/>
    </source>
</evidence>
<accession>A0A1M5T3Z5</accession>
<dbReference type="InterPro" id="IPR003660">
    <property type="entry name" value="HAMP_dom"/>
</dbReference>
<keyword evidence="9 12" id="KW-1133">Transmembrane helix</keyword>